<accession>A0A916Y2N1</accession>
<dbReference type="InterPro" id="IPR011009">
    <property type="entry name" value="Kinase-like_dom_sf"/>
</dbReference>
<gene>
    <name evidence="1" type="ORF">GCM10011343_18410</name>
</gene>
<name>A0A916Y2N1_9FLAO</name>
<protein>
    <recommendedName>
        <fullName evidence="3">Lipopolysaccharide kinase (Kdo/WaaP) family protein</fullName>
    </recommendedName>
</protein>
<dbReference type="Pfam" id="PF06293">
    <property type="entry name" value="Kdo"/>
    <property type="match status" value="1"/>
</dbReference>
<evidence type="ECO:0000313" key="1">
    <source>
        <dbReference type="EMBL" id="GGD28561.1"/>
    </source>
</evidence>
<evidence type="ECO:0000313" key="2">
    <source>
        <dbReference type="Proteomes" id="UP000625735"/>
    </source>
</evidence>
<dbReference type="SUPFAM" id="SSF56112">
    <property type="entry name" value="Protein kinase-like (PK-like)"/>
    <property type="match status" value="1"/>
</dbReference>
<organism evidence="1 2">
    <name type="scientific">Flavobacterium orientale</name>
    <dbReference type="NCBI Taxonomy" id="1756020"/>
    <lineage>
        <taxon>Bacteria</taxon>
        <taxon>Pseudomonadati</taxon>
        <taxon>Bacteroidota</taxon>
        <taxon>Flavobacteriia</taxon>
        <taxon>Flavobacteriales</taxon>
        <taxon>Flavobacteriaceae</taxon>
        <taxon>Flavobacterium</taxon>
    </lineage>
</organism>
<dbReference type="Proteomes" id="UP000625735">
    <property type="component" value="Unassembled WGS sequence"/>
</dbReference>
<sequence>MYNFEHSSDLDKTSLLEIIDKSQDLGEVLVRGSRNTLKVLDYNGLQLTIKSFKVPNLINKVVYKFFRKSKARRSFEHAKILLQKGINTPKPIAYFEELTFFGIRKSYYVSDYLNYDFSIREVFMDKNFPNRKEIIIQFTQFTFKLHEVGVEFLDHSPGNTLIKVNENGAYDFYLVDLNRMKFHSILTFKQRMKNFSRLSLEDDVLKHISSEYAKLNDVTFDKVYSSMSSFVNQFTSKNEFKKQLKNKLLFYRN</sequence>
<evidence type="ECO:0008006" key="3">
    <source>
        <dbReference type="Google" id="ProtNLM"/>
    </source>
</evidence>
<dbReference type="EMBL" id="BMFG01000006">
    <property type="protein sequence ID" value="GGD28561.1"/>
    <property type="molecule type" value="Genomic_DNA"/>
</dbReference>
<comment type="caution">
    <text evidence="1">The sequence shown here is derived from an EMBL/GenBank/DDBJ whole genome shotgun (WGS) entry which is preliminary data.</text>
</comment>
<reference evidence="1" key="1">
    <citation type="journal article" date="2014" name="Int. J. Syst. Evol. Microbiol.">
        <title>Complete genome sequence of Corynebacterium casei LMG S-19264T (=DSM 44701T), isolated from a smear-ripened cheese.</title>
        <authorList>
            <consortium name="US DOE Joint Genome Institute (JGI-PGF)"/>
            <person name="Walter F."/>
            <person name="Albersmeier A."/>
            <person name="Kalinowski J."/>
            <person name="Ruckert C."/>
        </authorList>
    </citation>
    <scope>NUCLEOTIDE SEQUENCE</scope>
    <source>
        <strain evidence="1">CGMCC 1.12506</strain>
    </source>
</reference>
<dbReference type="AlphaFoldDB" id="A0A916Y2N1"/>
<proteinExistence type="predicted"/>
<keyword evidence="2" id="KW-1185">Reference proteome</keyword>
<reference evidence="1" key="2">
    <citation type="submission" date="2020-09" db="EMBL/GenBank/DDBJ databases">
        <authorList>
            <person name="Sun Q."/>
            <person name="Zhou Y."/>
        </authorList>
    </citation>
    <scope>NUCLEOTIDE SEQUENCE</scope>
    <source>
        <strain evidence="1">CGMCC 1.12506</strain>
    </source>
</reference>